<feature type="transmembrane region" description="Helical" evidence="1">
    <location>
        <begin position="183"/>
        <end position="201"/>
    </location>
</feature>
<feature type="transmembrane region" description="Helical" evidence="1">
    <location>
        <begin position="136"/>
        <end position="155"/>
    </location>
</feature>
<name>A0A822WGW2_9ENTR</name>
<evidence type="ECO:0000313" key="3">
    <source>
        <dbReference type="Proteomes" id="UP000076205"/>
    </source>
</evidence>
<keyword evidence="1" id="KW-1133">Transmembrane helix</keyword>
<feature type="transmembrane region" description="Helical" evidence="1">
    <location>
        <begin position="350"/>
        <end position="366"/>
    </location>
</feature>
<dbReference type="RefSeq" id="WP_126530052.1">
    <property type="nucleotide sequence ID" value="NZ_CP049046.1"/>
</dbReference>
<feature type="transmembrane region" description="Helical" evidence="1">
    <location>
        <begin position="12"/>
        <end position="30"/>
    </location>
</feature>
<evidence type="ECO:0008006" key="4">
    <source>
        <dbReference type="Google" id="ProtNLM"/>
    </source>
</evidence>
<reference evidence="2 3" key="1">
    <citation type="submission" date="2016-03" db="EMBL/GenBank/DDBJ databases">
        <authorList>
            <consortium name="Pathogen Informatics"/>
        </authorList>
    </citation>
    <scope>NUCLEOTIDE SEQUENCE [LARGE SCALE GENOMIC DNA]</scope>
    <source>
        <strain evidence="3">e1424</strain>
    </source>
</reference>
<evidence type="ECO:0000256" key="1">
    <source>
        <dbReference type="SAM" id="Phobius"/>
    </source>
</evidence>
<gene>
    <name evidence="2" type="ORF">SAMEA2273352_00279</name>
</gene>
<dbReference type="AlphaFoldDB" id="A0A822WGW2"/>
<accession>A0A822WGW2</accession>
<protein>
    <recommendedName>
        <fullName evidence="4">Glycosyltransferase RgtA/B/C/D-like domain-containing protein</fullName>
    </recommendedName>
</protein>
<sequence>MNYNRNNKITSIIMYAISFSFLAFIISRYFPINSDYANSPLVWREFLDKGVSSFFDWRPTPDNWYFTVYPINFAIFFLLGDDGVIPLLISTILFAALVTLFSSEISKISNGKWSYVSVIVGTTLLPQIMLTDGFVAHPFAHYSTAAYGFLMLLLFTKNLSKNNIYITTMIAAIGLIANSSDMWIAPTFFMPILLVEIYLFLSKERRVSHLCVMAAFFGLSITHVLPILMGFDIQKFEIVDISMMLQNIYGSIILIGETINISVMKGNIFYIASFFVMLFLVLISVWIGWLSGGIKRYVTITLFLSLLGIVSSYIISNNSSFPGPPRFFVNVIPCVFAILAINLSGRYSRLLLVITILFAVTSINSYETKKWWAKGVITENNQYIDFLKKHDLQYGFGDFWDKSMTVNWISRGDVKIFPIFIRDGYRLDPYSVRWQTMRSWHTEEFLNGLPKRQFFAISKGRECSDVEKCVIGIQERYGYASEVLTFKKMTILVYDDGIPF</sequence>
<feature type="transmembrane region" description="Helical" evidence="1">
    <location>
        <begin position="113"/>
        <end position="130"/>
    </location>
</feature>
<comment type="caution">
    <text evidence="2">The sequence shown here is derived from an EMBL/GenBank/DDBJ whole genome shotgun (WGS) entry which is preliminary data.</text>
</comment>
<proteinExistence type="predicted"/>
<keyword evidence="1" id="KW-0812">Transmembrane</keyword>
<feature type="transmembrane region" description="Helical" evidence="1">
    <location>
        <begin position="83"/>
        <end position="101"/>
    </location>
</feature>
<dbReference type="Proteomes" id="UP000076205">
    <property type="component" value="Unassembled WGS sequence"/>
</dbReference>
<feature type="transmembrane region" description="Helical" evidence="1">
    <location>
        <begin position="210"/>
        <end position="231"/>
    </location>
</feature>
<organism evidence="2 3">
    <name type="scientific">Enterobacter hormaechei</name>
    <dbReference type="NCBI Taxonomy" id="158836"/>
    <lineage>
        <taxon>Bacteria</taxon>
        <taxon>Pseudomonadati</taxon>
        <taxon>Pseudomonadota</taxon>
        <taxon>Gammaproteobacteria</taxon>
        <taxon>Enterobacterales</taxon>
        <taxon>Enterobacteriaceae</taxon>
        <taxon>Enterobacter</taxon>
        <taxon>Enterobacter cloacae complex</taxon>
    </lineage>
</organism>
<feature type="transmembrane region" description="Helical" evidence="1">
    <location>
        <begin position="162"/>
        <end position="177"/>
    </location>
</feature>
<feature type="transmembrane region" description="Helical" evidence="1">
    <location>
        <begin position="297"/>
        <end position="315"/>
    </location>
</feature>
<dbReference type="EMBL" id="FJYW01000001">
    <property type="protein sequence ID" value="CZW59556.1"/>
    <property type="molecule type" value="Genomic_DNA"/>
</dbReference>
<feature type="transmembrane region" description="Helical" evidence="1">
    <location>
        <begin position="327"/>
        <end position="344"/>
    </location>
</feature>
<feature type="transmembrane region" description="Helical" evidence="1">
    <location>
        <begin position="268"/>
        <end position="291"/>
    </location>
</feature>
<keyword evidence="1" id="KW-0472">Membrane</keyword>
<evidence type="ECO:0000313" key="2">
    <source>
        <dbReference type="EMBL" id="CZW59556.1"/>
    </source>
</evidence>